<evidence type="ECO:0000259" key="14">
    <source>
        <dbReference type="Pfam" id="PF07885"/>
    </source>
</evidence>
<dbReference type="PRINTS" id="PR01333">
    <property type="entry name" value="2POREKCHANEL"/>
</dbReference>
<organism evidence="15 16">
    <name type="scientific">Adineta ricciae</name>
    <name type="common">Rotifer</name>
    <dbReference type="NCBI Taxonomy" id="249248"/>
    <lineage>
        <taxon>Eukaryota</taxon>
        <taxon>Metazoa</taxon>
        <taxon>Spiralia</taxon>
        <taxon>Gnathifera</taxon>
        <taxon>Rotifera</taxon>
        <taxon>Eurotatoria</taxon>
        <taxon>Bdelloidea</taxon>
        <taxon>Adinetida</taxon>
        <taxon>Adinetidae</taxon>
        <taxon>Adineta</taxon>
    </lineage>
</organism>
<evidence type="ECO:0000256" key="6">
    <source>
        <dbReference type="ARBA" id="ARBA00022826"/>
    </source>
</evidence>
<keyword evidence="6" id="KW-0631">Potassium channel</keyword>
<dbReference type="EMBL" id="CAJNOJ010000058">
    <property type="protein sequence ID" value="CAF0991256.1"/>
    <property type="molecule type" value="Genomic_DNA"/>
</dbReference>
<keyword evidence="3 12" id="KW-0813">Transport</keyword>
<dbReference type="InterPro" id="IPR003092">
    <property type="entry name" value="2pore_dom_K_chnl_TASK"/>
</dbReference>
<dbReference type="GO" id="GO:0015271">
    <property type="term" value="F:outward rectifier potassium channel activity"/>
    <property type="evidence" value="ECO:0007669"/>
    <property type="project" value="TreeGrafter"/>
</dbReference>
<evidence type="ECO:0000313" key="16">
    <source>
        <dbReference type="Proteomes" id="UP000663852"/>
    </source>
</evidence>
<evidence type="ECO:0000256" key="7">
    <source>
        <dbReference type="ARBA" id="ARBA00022958"/>
    </source>
</evidence>
<dbReference type="Proteomes" id="UP000663852">
    <property type="component" value="Unassembled WGS sequence"/>
</dbReference>
<feature type="transmembrane region" description="Helical" evidence="13">
    <location>
        <begin position="68"/>
        <end position="88"/>
    </location>
</feature>
<feature type="transmembrane region" description="Helical" evidence="13">
    <location>
        <begin position="280"/>
        <end position="310"/>
    </location>
</feature>
<dbReference type="AlphaFoldDB" id="A0A814G0X4"/>
<dbReference type="GO" id="GO:0030322">
    <property type="term" value="P:stabilization of membrane potential"/>
    <property type="evidence" value="ECO:0007669"/>
    <property type="project" value="TreeGrafter"/>
</dbReference>
<evidence type="ECO:0000256" key="11">
    <source>
        <dbReference type="ARBA" id="ARBA00023303"/>
    </source>
</evidence>
<keyword evidence="10 13" id="KW-0472">Membrane</keyword>
<dbReference type="PANTHER" id="PTHR11003">
    <property type="entry name" value="POTASSIUM CHANNEL, SUBFAMILY K"/>
    <property type="match status" value="1"/>
</dbReference>
<name>A0A814G0X4_ADIRI</name>
<dbReference type="Gene3D" id="1.10.287.70">
    <property type="match status" value="1"/>
</dbReference>
<evidence type="ECO:0000256" key="5">
    <source>
        <dbReference type="ARBA" id="ARBA00022692"/>
    </source>
</evidence>
<sequence length="425" mass="48925">MTRELKYKGKTCHLIRSVHLYVCKCIYDIHLVMSFKTDSHSMIMAKPSNTTGDIHDPFQVQKKNIRTAALIVCTFTYLIIGACIFDALEDAPSTDRKHLFERKFAQFKLDHNMTNATFRQLSDLIMNKTTLRHKWQFYDSFYFSTVVLALIGYGHRTLITTRAKIFCILYAMLGIPIWLITFQSAGERLNSLLSHLLSKVKRSFHMKKTKTTDGELLIMESFLSMVILLIGACVFSKYEKWSFFDSFYYGFITLTTIGFGDYVVLQKTDEDRTFIRHAKYFIFCTAFIFLGLTVVASLMNLLVIRIVAFYSQERLLEKLREEEAASQAVLLKGDVICSTNANKPRSKTPSLTSASRPTHPQTVPLLIHSSQTSVCSCTCMETFSEWKKARAKWKKQTLNERSRTTKKSDSTDSIKMFYAMRRSSV</sequence>
<evidence type="ECO:0000256" key="2">
    <source>
        <dbReference type="ARBA" id="ARBA00006666"/>
    </source>
</evidence>
<dbReference type="GO" id="GO:0005886">
    <property type="term" value="C:plasma membrane"/>
    <property type="evidence" value="ECO:0007669"/>
    <property type="project" value="TreeGrafter"/>
</dbReference>
<dbReference type="SUPFAM" id="SSF81324">
    <property type="entry name" value="Voltage-gated potassium channels"/>
    <property type="match status" value="2"/>
</dbReference>
<dbReference type="InterPro" id="IPR003280">
    <property type="entry name" value="2pore_dom_K_chnl"/>
</dbReference>
<keyword evidence="9 12" id="KW-0406">Ion transport</keyword>
<evidence type="ECO:0000256" key="9">
    <source>
        <dbReference type="ARBA" id="ARBA00023065"/>
    </source>
</evidence>
<accession>A0A814G0X4</accession>
<evidence type="ECO:0000256" key="13">
    <source>
        <dbReference type="SAM" id="Phobius"/>
    </source>
</evidence>
<comment type="subcellular location">
    <subcellularLocation>
        <location evidence="1">Membrane</location>
        <topology evidence="1">Multi-pass membrane protein</topology>
    </subcellularLocation>
</comment>
<evidence type="ECO:0000256" key="12">
    <source>
        <dbReference type="RuleBase" id="RU003857"/>
    </source>
</evidence>
<comment type="caution">
    <text evidence="15">The sequence shown here is derived from an EMBL/GenBank/DDBJ whole genome shotgun (WGS) entry which is preliminary data.</text>
</comment>
<evidence type="ECO:0000313" key="15">
    <source>
        <dbReference type="EMBL" id="CAF0991256.1"/>
    </source>
</evidence>
<evidence type="ECO:0000256" key="10">
    <source>
        <dbReference type="ARBA" id="ARBA00023136"/>
    </source>
</evidence>
<dbReference type="Pfam" id="PF07885">
    <property type="entry name" value="Ion_trans_2"/>
    <property type="match status" value="2"/>
</dbReference>
<feature type="domain" description="Potassium channel" evidence="14">
    <location>
        <begin position="225"/>
        <end position="306"/>
    </location>
</feature>
<dbReference type="InterPro" id="IPR013099">
    <property type="entry name" value="K_chnl_dom"/>
</dbReference>
<protein>
    <recommendedName>
        <fullName evidence="14">Potassium channel domain-containing protein</fullName>
    </recommendedName>
</protein>
<feature type="transmembrane region" description="Helical" evidence="13">
    <location>
        <begin position="247"/>
        <end position="265"/>
    </location>
</feature>
<gene>
    <name evidence="15" type="ORF">EDS130_LOCUS14403</name>
</gene>
<feature type="domain" description="Potassium channel" evidence="14">
    <location>
        <begin position="129"/>
        <end position="189"/>
    </location>
</feature>
<keyword evidence="8 13" id="KW-1133">Transmembrane helix</keyword>
<dbReference type="OrthoDB" id="297496at2759"/>
<feature type="transmembrane region" description="Helical" evidence="13">
    <location>
        <begin position="216"/>
        <end position="235"/>
    </location>
</feature>
<evidence type="ECO:0000256" key="4">
    <source>
        <dbReference type="ARBA" id="ARBA00022538"/>
    </source>
</evidence>
<feature type="transmembrane region" description="Helical" evidence="13">
    <location>
        <begin position="135"/>
        <end position="153"/>
    </location>
</feature>
<proteinExistence type="inferred from homology"/>
<keyword evidence="7" id="KW-0630">Potassium</keyword>
<keyword evidence="5 12" id="KW-0812">Transmembrane</keyword>
<dbReference type="PRINTS" id="PR01095">
    <property type="entry name" value="TASKCHANNEL"/>
</dbReference>
<keyword evidence="11 12" id="KW-0407">Ion channel</keyword>
<feature type="transmembrane region" description="Helical" evidence="13">
    <location>
        <begin position="165"/>
        <end position="185"/>
    </location>
</feature>
<comment type="similarity">
    <text evidence="2 12">Belongs to the two pore domain potassium channel (TC 1.A.1.8) family.</text>
</comment>
<evidence type="ECO:0000256" key="3">
    <source>
        <dbReference type="ARBA" id="ARBA00022448"/>
    </source>
</evidence>
<dbReference type="PANTHER" id="PTHR11003:SF291">
    <property type="entry name" value="IP11374P"/>
    <property type="match status" value="1"/>
</dbReference>
<keyword evidence="4" id="KW-0633">Potassium transport</keyword>
<evidence type="ECO:0000256" key="8">
    <source>
        <dbReference type="ARBA" id="ARBA00022989"/>
    </source>
</evidence>
<reference evidence="15" key="1">
    <citation type="submission" date="2021-02" db="EMBL/GenBank/DDBJ databases">
        <authorList>
            <person name="Nowell W R."/>
        </authorList>
    </citation>
    <scope>NUCLEOTIDE SEQUENCE</scope>
</reference>
<evidence type="ECO:0000256" key="1">
    <source>
        <dbReference type="ARBA" id="ARBA00004141"/>
    </source>
</evidence>
<dbReference type="GO" id="GO:0022841">
    <property type="term" value="F:potassium ion leak channel activity"/>
    <property type="evidence" value="ECO:0007669"/>
    <property type="project" value="TreeGrafter"/>
</dbReference>